<dbReference type="AlphaFoldDB" id="A0A7L4ZH85"/>
<evidence type="ECO:0000313" key="1">
    <source>
        <dbReference type="EMBL" id="QHI35982.1"/>
    </source>
</evidence>
<gene>
    <name evidence="1" type="ORF">IMCC3317_13330</name>
</gene>
<keyword evidence="2" id="KW-1185">Reference proteome</keyword>
<evidence type="ECO:0008006" key="3">
    <source>
        <dbReference type="Google" id="ProtNLM"/>
    </source>
</evidence>
<accession>A0A7L4ZH85</accession>
<protein>
    <recommendedName>
        <fullName evidence="3">STAS/SEC14 domain-containing protein</fullName>
    </recommendedName>
</protein>
<dbReference type="KEGG" id="kan:IMCC3317_13330"/>
<reference evidence="1 2" key="1">
    <citation type="journal article" date="2013" name="Int. J. Syst. Evol. Microbiol.">
        <title>Kordia antarctica sp. nov., isolated from Antarctic seawater.</title>
        <authorList>
            <person name="Baek K."/>
            <person name="Choi A."/>
            <person name="Kang I."/>
            <person name="Lee K."/>
            <person name="Cho J.C."/>
        </authorList>
    </citation>
    <scope>NUCLEOTIDE SEQUENCE [LARGE SCALE GENOMIC DNA]</scope>
    <source>
        <strain evidence="1 2">IMCC3317</strain>
    </source>
</reference>
<sequence>MEIANENTNSYLKRYILQIGEIEIYDDYMLAQLNEGITIDVDTVREIQSIGGKHFPTEPFAYITVRKNSYAVDPTIYLKVFEVENLKAIAIVSEKFIDVHNIKIEQHFFNKPMNIFKTLPEAVTWVKSHL</sequence>
<proteinExistence type="predicted"/>
<organism evidence="1 2">
    <name type="scientific">Kordia antarctica</name>
    <dbReference type="NCBI Taxonomy" id="1218801"/>
    <lineage>
        <taxon>Bacteria</taxon>
        <taxon>Pseudomonadati</taxon>
        <taxon>Bacteroidota</taxon>
        <taxon>Flavobacteriia</taxon>
        <taxon>Flavobacteriales</taxon>
        <taxon>Flavobacteriaceae</taxon>
        <taxon>Kordia</taxon>
    </lineage>
</organism>
<name>A0A7L4ZH85_9FLAO</name>
<dbReference type="RefSeq" id="WP_160128719.1">
    <property type="nucleotide sequence ID" value="NZ_CP019288.1"/>
</dbReference>
<dbReference type="EMBL" id="CP019288">
    <property type="protein sequence ID" value="QHI35982.1"/>
    <property type="molecule type" value="Genomic_DNA"/>
</dbReference>
<evidence type="ECO:0000313" key="2">
    <source>
        <dbReference type="Proteomes" id="UP000464657"/>
    </source>
</evidence>
<dbReference type="Proteomes" id="UP000464657">
    <property type="component" value="Chromosome"/>
</dbReference>
<dbReference type="OrthoDB" id="1144359at2"/>